<organism evidence="1">
    <name type="scientific">Anguilla anguilla</name>
    <name type="common">European freshwater eel</name>
    <name type="synonym">Muraena anguilla</name>
    <dbReference type="NCBI Taxonomy" id="7936"/>
    <lineage>
        <taxon>Eukaryota</taxon>
        <taxon>Metazoa</taxon>
        <taxon>Chordata</taxon>
        <taxon>Craniata</taxon>
        <taxon>Vertebrata</taxon>
        <taxon>Euteleostomi</taxon>
        <taxon>Actinopterygii</taxon>
        <taxon>Neopterygii</taxon>
        <taxon>Teleostei</taxon>
        <taxon>Anguilliformes</taxon>
        <taxon>Anguillidae</taxon>
        <taxon>Anguilla</taxon>
    </lineage>
</organism>
<accession>A0A0E9VY34</accession>
<reference evidence="1" key="2">
    <citation type="journal article" date="2015" name="Fish Shellfish Immunol.">
        <title>Early steps in the European eel (Anguilla anguilla)-Vibrio vulnificus interaction in the gills: Role of the RtxA13 toxin.</title>
        <authorList>
            <person name="Callol A."/>
            <person name="Pajuelo D."/>
            <person name="Ebbesson L."/>
            <person name="Teles M."/>
            <person name="MacKenzie S."/>
            <person name="Amaro C."/>
        </authorList>
    </citation>
    <scope>NUCLEOTIDE SEQUENCE</scope>
</reference>
<protein>
    <submittedName>
        <fullName evidence="1">Uncharacterized protein</fullName>
    </submittedName>
</protein>
<name>A0A0E9VY34_ANGAN</name>
<dbReference type="EMBL" id="GBXM01026409">
    <property type="protein sequence ID" value="JAH82168.1"/>
    <property type="molecule type" value="Transcribed_RNA"/>
</dbReference>
<dbReference type="AlphaFoldDB" id="A0A0E9VY34"/>
<evidence type="ECO:0000313" key="1">
    <source>
        <dbReference type="EMBL" id="JAH82168.1"/>
    </source>
</evidence>
<reference evidence="1" key="1">
    <citation type="submission" date="2014-11" db="EMBL/GenBank/DDBJ databases">
        <authorList>
            <person name="Amaro Gonzalez C."/>
        </authorList>
    </citation>
    <scope>NUCLEOTIDE SEQUENCE</scope>
</reference>
<proteinExistence type="predicted"/>
<sequence>MQNPGRCWLAGVDGLDLRPNWQVVRSVCALIGSS</sequence>